<name>W9T075_9ROSA</name>
<organism evidence="2 3">
    <name type="scientific">Morus notabilis</name>
    <dbReference type="NCBI Taxonomy" id="981085"/>
    <lineage>
        <taxon>Eukaryota</taxon>
        <taxon>Viridiplantae</taxon>
        <taxon>Streptophyta</taxon>
        <taxon>Embryophyta</taxon>
        <taxon>Tracheophyta</taxon>
        <taxon>Spermatophyta</taxon>
        <taxon>Magnoliopsida</taxon>
        <taxon>eudicotyledons</taxon>
        <taxon>Gunneridae</taxon>
        <taxon>Pentapetalae</taxon>
        <taxon>rosids</taxon>
        <taxon>fabids</taxon>
        <taxon>Rosales</taxon>
        <taxon>Moraceae</taxon>
        <taxon>Moreae</taxon>
        <taxon>Morus</taxon>
    </lineage>
</organism>
<evidence type="ECO:0000313" key="2">
    <source>
        <dbReference type="EMBL" id="EXC35059.1"/>
    </source>
</evidence>
<protein>
    <submittedName>
        <fullName evidence="2">Uncharacterized protein</fullName>
    </submittedName>
</protein>
<evidence type="ECO:0000313" key="3">
    <source>
        <dbReference type="Proteomes" id="UP000030645"/>
    </source>
</evidence>
<feature type="region of interest" description="Disordered" evidence="1">
    <location>
        <begin position="17"/>
        <end position="53"/>
    </location>
</feature>
<evidence type="ECO:0000256" key="1">
    <source>
        <dbReference type="SAM" id="MobiDB-lite"/>
    </source>
</evidence>
<dbReference type="Proteomes" id="UP000030645">
    <property type="component" value="Unassembled WGS sequence"/>
</dbReference>
<dbReference type="EMBL" id="KE346355">
    <property type="protein sequence ID" value="EXC35059.1"/>
    <property type="molecule type" value="Genomic_DNA"/>
</dbReference>
<accession>W9T075</accession>
<gene>
    <name evidence="2" type="ORF">L484_010841</name>
</gene>
<feature type="compositionally biased region" description="Basic and acidic residues" evidence="1">
    <location>
        <begin position="40"/>
        <end position="53"/>
    </location>
</feature>
<sequence length="74" mass="8386">MNFSSFVDDRRRCRRLPSQLRQQPIEATSHSSDDGFSSARESERRRSLTRFAMEEADCRSDGARVMTIDGDGGS</sequence>
<keyword evidence="3" id="KW-1185">Reference proteome</keyword>
<dbReference type="AlphaFoldDB" id="W9T075"/>
<reference evidence="3" key="1">
    <citation type="submission" date="2013-01" db="EMBL/GenBank/DDBJ databases">
        <title>Draft Genome Sequence of a Mulberry Tree, Morus notabilis C.K. Schneid.</title>
        <authorList>
            <person name="He N."/>
            <person name="Zhao S."/>
        </authorList>
    </citation>
    <scope>NUCLEOTIDE SEQUENCE</scope>
</reference>
<proteinExistence type="predicted"/>